<dbReference type="RefSeq" id="XP_017879467.1">
    <property type="nucleotide sequence ID" value="XM_018023978.2"/>
</dbReference>
<evidence type="ECO:0000313" key="2">
    <source>
        <dbReference type="Proteomes" id="UP000694925"/>
    </source>
</evidence>
<evidence type="ECO:0000313" key="7">
    <source>
        <dbReference type="RefSeq" id="XP_026669111.1"/>
    </source>
</evidence>
<accession>A0AAJ7IY50</accession>
<gene>
    <name evidence="3 4 5 6 7" type="primary">LOC108624578</name>
</gene>
<dbReference type="Pfam" id="PF02958">
    <property type="entry name" value="EcKL"/>
    <property type="match status" value="1"/>
</dbReference>
<feature type="domain" description="CHK kinase-like" evidence="1">
    <location>
        <begin position="140"/>
        <end position="329"/>
    </location>
</feature>
<evidence type="ECO:0000313" key="6">
    <source>
        <dbReference type="RefSeq" id="XP_026669105.1"/>
    </source>
</evidence>
<keyword evidence="2" id="KW-1185">Reference proteome</keyword>
<evidence type="ECO:0000313" key="4">
    <source>
        <dbReference type="RefSeq" id="XP_017879474.1"/>
    </source>
</evidence>
<name>A0AAJ7IY50_9HYME</name>
<proteinExistence type="predicted"/>
<dbReference type="RefSeq" id="XP_026669096.1">
    <property type="nucleotide sequence ID" value="XM_026813295.1"/>
</dbReference>
<dbReference type="Proteomes" id="UP000694925">
    <property type="component" value="Unplaced"/>
</dbReference>
<dbReference type="GeneID" id="108624578"/>
<dbReference type="SUPFAM" id="SSF56112">
    <property type="entry name" value="Protein kinase-like (PK-like)"/>
    <property type="match status" value="1"/>
</dbReference>
<sequence>MSSSIEPLPVQKLDSLLAQSLGNDFQIKHIEWRPLTAPGENFGSVMLAISVTLSWPATNKTETLNLVAKLPPTNAYLLDLFNSSVTFRKELRFYSSMAREYVNLQLESGINEEDLTILVPKFYSGRLGLKSNEFDEQATIILENLKSNGFETEDRIYGLDKKHTEYAIQKLAKLHALTIALKMKKPQMYEKIAAEVMMKVANETTIKCTGEMIYKTIQDIKGLQGIEPYLDRVTRTINCESLIETSNPEEPWGTLVHNDFWVNNMMFRHDNKGNIIDMKIVDFQLGDYDYGAKDLLFFLISSANKEIIDNKLDDMIDFYYSNFIEALKSLRVDTEKFSKQKFDEIVNKCGPLKFSQCIMMTQVIQAPRGITPEMKDLQDNNVFMDISSNEVYRNKLFHTITVFEKRGWLLK</sequence>
<dbReference type="InterPro" id="IPR011009">
    <property type="entry name" value="Kinase-like_dom_sf"/>
</dbReference>
<evidence type="ECO:0000259" key="1">
    <source>
        <dbReference type="SMART" id="SM00587"/>
    </source>
</evidence>
<dbReference type="RefSeq" id="XP_026669111.1">
    <property type="nucleotide sequence ID" value="XM_026813310.1"/>
</dbReference>
<dbReference type="InterPro" id="IPR015897">
    <property type="entry name" value="CHK_kinase-like"/>
</dbReference>
<dbReference type="InterPro" id="IPR004119">
    <property type="entry name" value="EcKL"/>
</dbReference>
<reference evidence="3 4" key="1">
    <citation type="submission" date="2025-04" db="UniProtKB">
        <authorList>
            <consortium name="RefSeq"/>
        </authorList>
    </citation>
    <scope>IDENTIFICATION</scope>
    <source>
        <tissue evidence="3 4">Whole body</tissue>
    </source>
</reference>
<evidence type="ECO:0000313" key="5">
    <source>
        <dbReference type="RefSeq" id="XP_026669096.1"/>
    </source>
</evidence>
<dbReference type="Gene3D" id="3.90.1200.10">
    <property type="match status" value="1"/>
</dbReference>
<dbReference type="PANTHER" id="PTHR11012:SF55">
    <property type="entry name" value="BHLH DOMAIN-CONTAINING PROTEIN"/>
    <property type="match status" value="1"/>
</dbReference>
<organism evidence="2 4">
    <name type="scientific">Ceratina calcarata</name>
    <dbReference type="NCBI Taxonomy" id="156304"/>
    <lineage>
        <taxon>Eukaryota</taxon>
        <taxon>Metazoa</taxon>
        <taxon>Ecdysozoa</taxon>
        <taxon>Arthropoda</taxon>
        <taxon>Hexapoda</taxon>
        <taxon>Insecta</taxon>
        <taxon>Pterygota</taxon>
        <taxon>Neoptera</taxon>
        <taxon>Endopterygota</taxon>
        <taxon>Hymenoptera</taxon>
        <taxon>Apocrita</taxon>
        <taxon>Aculeata</taxon>
        <taxon>Apoidea</taxon>
        <taxon>Anthophila</taxon>
        <taxon>Apidae</taxon>
        <taxon>Ceratina</taxon>
        <taxon>Zadontomerus</taxon>
    </lineage>
</organism>
<dbReference type="SMART" id="SM00587">
    <property type="entry name" value="CHK"/>
    <property type="match status" value="1"/>
</dbReference>
<protein>
    <submittedName>
        <fullName evidence="3 4">Uncharacterized protein LOC108624578</fullName>
    </submittedName>
</protein>
<evidence type="ECO:0000313" key="3">
    <source>
        <dbReference type="RefSeq" id="XP_017879467.1"/>
    </source>
</evidence>
<dbReference type="AlphaFoldDB" id="A0AAJ7IY50"/>
<dbReference type="RefSeq" id="XP_026669105.1">
    <property type="nucleotide sequence ID" value="XM_026813304.1"/>
</dbReference>
<dbReference type="RefSeq" id="XP_017879474.1">
    <property type="nucleotide sequence ID" value="XM_018023985.2"/>
</dbReference>
<dbReference type="PANTHER" id="PTHR11012">
    <property type="entry name" value="PROTEIN KINASE-LIKE DOMAIN-CONTAINING"/>
    <property type="match status" value="1"/>
</dbReference>
<dbReference type="KEGG" id="ccal:108624578"/>